<dbReference type="InterPro" id="IPR050407">
    <property type="entry name" value="Geranylgeranyl_reductase"/>
</dbReference>
<evidence type="ECO:0000259" key="2">
    <source>
        <dbReference type="Pfam" id="PF22578"/>
    </source>
</evidence>
<reference evidence="3 4" key="1">
    <citation type="journal article" name="Nat. Commun.">
        <title>Undinarchaeota illuminate DPANN phylogeny and the impact of gene transfer on archaeal evolution.</title>
        <authorList>
            <person name="Dombrowski N."/>
            <person name="Williams T.A."/>
            <person name="Sun J."/>
            <person name="Woodcroft B.J."/>
            <person name="Lee J.H."/>
            <person name="Minh B.Q."/>
            <person name="Rinke C."/>
            <person name="Spang A."/>
        </authorList>
    </citation>
    <scope>NUCLEOTIDE SEQUENCE [LARGE SCALE GENOMIC DNA]</scope>
    <source>
        <strain evidence="3">MAG_bin17</strain>
    </source>
</reference>
<dbReference type="EMBL" id="DVAD01000010">
    <property type="protein sequence ID" value="HIJ99537.1"/>
    <property type="molecule type" value="Genomic_DNA"/>
</dbReference>
<keyword evidence="4" id="KW-1185">Reference proteome</keyword>
<feature type="domain" description="Digeranylgeranylglycerophospholipid reductase catalytic" evidence="2">
    <location>
        <begin position="146"/>
        <end position="216"/>
    </location>
</feature>
<dbReference type="Proteomes" id="UP000604391">
    <property type="component" value="Unassembled WGS sequence"/>
</dbReference>
<accession>A0A832V0G6</accession>
<evidence type="ECO:0000259" key="1">
    <source>
        <dbReference type="Pfam" id="PF01494"/>
    </source>
</evidence>
<dbReference type="Pfam" id="PF22578">
    <property type="entry name" value="GGR_cat"/>
    <property type="match status" value="1"/>
</dbReference>
<comment type="caution">
    <text evidence="3">The sequence shown here is derived from an EMBL/GenBank/DDBJ whole genome shotgun (WGS) entry which is preliminary data.</text>
</comment>
<dbReference type="Gene3D" id="3.50.50.60">
    <property type="entry name" value="FAD/NAD(P)-binding domain"/>
    <property type="match status" value="1"/>
</dbReference>
<evidence type="ECO:0000313" key="3">
    <source>
        <dbReference type="EMBL" id="HIJ99537.1"/>
    </source>
</evidence>
<dbReference type="Pfam" id="PF01494">
    <property type="entry name" value="FAD_binding_3"/>
    <property type="match status" value="1"/>
</dbReference>
<dbReference type="Gene3D" id="3.30.9.10">
    <property type="entry name" value="D-Amino Acid Oxidase, subunit A, domain 2"/>
    <property type="match status" value="1"/>
</dbReference>
<evidence type="ECO:0000313" key="4">
    <source>
        <dbReference type="Proteomes" id="UP000604391"/>
    </source>
</evidence>
<feature type="domain" description="FAD-binding" evidence="1">
    <location>
        <begin position="3"/>
        <end position="34"/>
    </location>
</feature>
<dbReference type="PANTHER" id="PTHR42685">
    <property type="entry name" value="GERANYLGERANYL DIPHOSPHATE REDUCTASE"/>
    <property type="match status" value="1"/>
</dbReference>
<dbReference type="AlphaFoldDB" id="A0A832V0G6"/>
<organism evidence="3 4">
    <name type="scientific">Candidatus Undinarchaeum marinum</name>
    <dbReference type="NCBI Taxonomy" id="2756141"/>
    <lineage>
        <taxon>Archaea</taxon>
        <taxon>Candidatus Undinarchaeota</taxon>
        <taxon>Candidatus Undinarchaeia</taxon>
        <taxon>Candidatus Undinarchaeales</taxon>
        <taxon>Candidatus Undinarchaeaceae</taxon>
        <taxon>Candidatus Undinarchaeum</taxon>
    </lineage>
</organism>
<dbReference type="InterPro" id="IPR002938">
    <property type="entry name" value="FAD-bd"/>
</dbReference>
<proteinExistence type="predicted"/>
<name>A0A832V0G6_9ARCH</name>
<protein>
    <submittedName>
        <fullName evidence="3">NAD(P)/FAD-dependent oxidoreductase</fullName>
    </submittedName>
</protein>
<dbReference type="InterPro" id="IPR054715">
    <property type="entry name" value="GGR_cat"/>
</dbReference>
<dbReference type="PANTHER" id="PTHR42685:SF21">
    <property type="entry name" value="DEHYDROGENASE (FLAVOPROTEIN)-LIKE PROTEIN"/>
    <property type="match status" value="1"/>
</dbReference>
<dbReference type="InterPro" id="IPR036188">
    <property type="entry name" value="FAD/NAD-bd_sf"/>
</dbReference>
<dbReference type="GO" id="GO:0071949">
    <property type="term" value="F:FAD binding"/>
    <property type="evidence" value="ECO:0007669"/>
    <property type="project" value="InterPro"/>
</dbReference>
<sequence length="353" mass="39135">MDSQVTIVGGGPAGLHLSRKLKEKGIDSTVYESSPDLGRPVQCSGVFSNNFAELLEMPKKIILNQVKGAKLYSPSKKIVEISKGEKQADIVDRGEYDRHLAKGLDVREGEHVNSLDFDSEYIVGADGAHSTVARLAGFPPLEKHVIGVQVEIDNDSYDKDFVELHLGQSVAPGFFAWIIPTDKNLRVGLGTTEKPKEYLDRFIEERFGKIEQRECLAGFIPMRVRKPMWKGNIALVGDAAGQVKATTGGGIYMGMKSAEILADAIEAKDLNIYEKRFTKEIYPDLKKAVAINKVLSSMTDEELNKFWDTLGKESMVKLMQEYGDMDKPTLLLKGFLKNPGLITQVPFIRGLLK</sequence>
<dbReference type="SUPFAM" id="SSF51905">
    <property type="entry name" value="FAD/NAD(P)-binding domain"/>
    <property type="match status" value="1"/>
</dbReference>
<gene>
    <name evidence="3" type="ORF">H1011_01780</name>
</gene>